<dbReference type="EMBL" id="BARV01025371">
    <property type="protein sequence ID" value="GAI43701.1"/>
    <property type="molecule type" value="Genomic_DNA"/>
</dbReference>
<comment type="caution">
    <text evidence="2">The sequence shown here is derived from an EMBL/GenBank/DDBJ whole genome shotgun (WGS) entry which is preliminary data.</text>
</comment>
<protein>
    <recommendedName>
        <fullName evidence="1">DUF6298 domain-containing protein</fullName>
    </recommendedName>
</protein>
<dbReference type="Gene3D" id="3.20.20.80">
    <property type="entry name" value="Glycosidases"/>
    <property type="match status" value="1"/>
</dbReference>
<feature type="non-terminal residue" evidence="2">
    <location>
        <position position="1"/>
    </location>
</feature>
<evidence type="ECO:0000313" key="2">
    <source>
        <dbReference type="EMBL" id="GAI43701.1"/>
    </source>
</evidence>
<dbReference type="InterPro" id="IPR046265">
    <property type="entry name" value="DUF6298"/>
</dbReference>
<dbReference type="SUPFAM" id="SSF51445">
    <property type="entry name" value="(Trans)glycosidases"/>
    <property type="match status" value="1"/>
</dbReference>
<dbReference type="AlphaFoldDB" id="X1PME2"/>
<evidence type="ECO:0000259" key="1">
    <source>
        <dbReference type="Pfam" id="PF19815"/>
    </source>
</evidence>
<accession>X1PME2</accession>
<dbReference type="InterPro" id="IPR017853">
    <property type="entry name" value="GH"/>
</dbReference>
<dbReference type="Pfam" id="PF19815">
    <property type="entry name" value="DUF6298"/>
    <property type="match status" value="1"/>
</dbReference>
<proteinExistence type="predicted"/>
<gene>
    <name evidence="2" type="ORF">S06H3_41214</name>
</gene>
<name>X1PME2_9ZZZZ</name>
<reference evidence="2" key="1">
    <citation type="journal article" date="2014" name="Front. Microbiol.">
        <title>High frequency of phylogenetically diverse reductive dehalogenase-homologous genes in deep subseafloor sedimentary metagenomes.</title>
        <authorList>
            <person name="Kawai M."/>
            <person name="Futagami T."/>
            <person name="Toyoda A."/>
            <person name="Takaki Y."/>
            <person name="Nishi S."/>
            <person name="Hori S."/>
            <person name="Arai W."/>
            <person name="Tsubouchi T."/>
            <person name="Morono Y."/>
            <person name="Uchiyama I."/>
            <person name="Ito T."/>
            <person name="Fujiyama A."/>
            <person name="Inagaki F."/>
            <person name="Takami H."/>
        </authorList>
    </citation>
    <scope>NUCLEOTIDE SEQUENCE</scope>
    <source>
        <strain evidence="2">Expedition CK06-06</strain>
    </source>
</reference>
<organism evidence="2">
    <name type="scientific">marine sediment metagenome</name>
    <dbReference type="NCBI Taxonomy" id="412755"/>
    <lineage>
        <taxon>unclassified sequences</taxon>
        <taxon>metagenomes</taxon>
        <taxon>ecological metagenomes</taxon>
    </lineage>
</organism>
<feature type="domain" description="DUF6298" evidence="1">
    <location>
        <begin position="10"/>
        <end position="147"/>
    </location>
</feature>
<sequence length="174" mass="20512">QLVYTTNKNGKCDLTSFNQDYWDDLKGLLADARSKGIYVEISLFDDCSLEAHPSLRWTQHPFNKDNNINGVFDFGSRADTDKHFYNLENRALLHYQELYVKKLIDETWSYPNVIYEIINEGDAGEKWISHWVNFINKEFDRHTADRKPITAHNAFPTDKPIFFQLILKKQYCLI</sequence>